<dbReference type="InterPro" id="IPR029619">
    <property type="entry name" value="FAM81"/>
</dbReference>
<evidence type="ECO:0000313" key="3">
    <source>
        <dbReference type="EMBL" id="PKU30609.1"/>
    </source>
</evidence>
<reference evidence="4" key="2">
    <citation type="submission" date="2017-12" db="EMBL/GenBank/DDBJ databases">
        <title>Genome sequence of the Bar-tailed Godwit (Limosa lapponica baueri).</title>
        <authorList>
            <person name="Lima N.C.B."/>
            <person name="Parody-Merino A.M."/>
            <person name="Battley P.F."/>
            <person name="Fidler A.E."/>
            <person name="Prosdocimi F."/>
        </authorList>
    </citation>
    <scope>NUCLEOTIDE SEQUENCE [LARGE SCALE GENOMIC DNA]</scope>
</reference>
<dbReference type="Proteomes" id="UP000233556">
    <property type="component" value="Unassembled WGS sequence"/>
</dbReference>
<evidence type="ECO:0000256" key="1">
    <source>
        <dbReference type="ARBA" id="ARBA00023054"/>
    </source>
</evidence>
<proteinExistence type="inferred from homology"/>
<dbReference type="OrthoDB" id="10014002at2759"/>
<keyword evidence="4" id="KW-1185">Reference proteome</keyword>
<accession>A0A2I0T9Y5</accession>
<evidence type="ECO:0000256" key="2">
    <source>
        <dbReference type="ARBA" id="ARBA00046344"/>
    </source>
</evidence>
<comment type="similarity">
    <text evidence="2">Belongs to the FAM81 family.</text>
</comment>
<dbReference type="PANTHER" id="PTHR22420:SF5">
    <property type="entry name" value="PROTEIN FAM81B"/>
    <property type="match status" value="1"/>
</dbReference>
<sequence>MNIMNFLNIELPALQPVQVTLDGSTVLWSFSQSSQFGIISELAEDTSKFKEEGVTATLQGAGEWSISFALALSHRRRMPAESILRWEEQLVQSTLRTNVKQLLVHADIRQLQNILAAHMAVKFVAEDRAHLLEERLSSQERTTAFLLHQAFRIKDDITSYLHGSNGYQQGETAARRLLENHIQTITSIVKKLSQDIEVMHAEEHLSALVVGLYPVVHSALTSVPGTEKYST</sequence>
<keyword evidence="1" id="KW-0175">Coiled coil</keyword>
<dbReference type="AlphaFoldDB" id="A0A2I0T9Y5"/>
<protein>
    <submittedName>
        <fullName evidence="3">Protein fam81b</fullName>
    </submittedName>
</protein>
<reference evidence="4" key="1">
    <citation type="submission" date="2017-11" db="EMBL/GenBank/DDBJ databases">
        <authorList>
            <person name="Lima N.C."/>
            <person name="Parody-Merino A.M."/>
            <person name="Battley P.F."/>
            <person name="Fidler A.E."/>
            <person name="Prosdocimi F."/>
        </authorList>
    </citation>
    <scope>NUCLEOTIDE SEQUENCE [LARGE SCALE GENOMIC DNA]</scope>
</reference>
<name>A0A2I0T9Y5_LIMLA</name>
<dbReference type="EMBL" id="KZ514317">
    <property type="protein sequence ID" value="PKU30609.1"/>
    <property type="molecule type" value="Genomic_DNA"/>
</dbReference>
<dbReference type="PANTHER" id="PTHR22420">
    <property type="entry name" value="PROTEIN FAM81A"/>
    <property type="match status" value="1"/>
</dbReference>
<organism evidence="3 4">
    <name type="scientific">Limosa lapponica baueri</name>
    <dbReference type="NCBI Taxonomy" id="1758121"/>
    <lineage>
        <taxon>Eukaryota</taxon>
        <taxon>Metazoa</taxon>
        <taxon>Chordata</taxon>
        <taxon>Craniata</taxon>
        <taxon>Vertebrata</taxon>
        <taxon>Euteleostomi</taxon>
        <taxon>Archelosauria</taxon>
        <taxon>Archosauria</taxon>
        <taxon>Dinosauria</taxon>
        <taxon>Saurischia</taxon>
        <taxon>Theropoda</taxon>
        <taxon>Coelurosauria</taxon>
        <taxon>Aves</taxon>
        <taxon>Neognathae</taxon>
        <taxon>Neoaves</taxon>
        <taxon>Charadriiformes</taxon>
        <taxon>Scolopacidae</taxon>
        <taxon>Limosa</taxon>
    </lineage>
</organism>
<evidence type="ECO:0000313" key="4">
    <source>
        <dbReference type="Proteomes" id="UP000233556"/>
    </source>
</evidence>
<gene>
    <name evidence="3" type="ORF">llap_19087</name>
</gene>